<dbReference type="Proteomes" id="UP000717364">
    <property type="component" value="Unassembled WGS sequence"/>
</dbReference>
<reference evidence="1" key="1">
    <citation type="submission" date="2020-11" db="EMBL/GenBank/DDBJ databases">
        <authorList>
            <person name="Konstantinou D."/>
            <person name="Gkelis S."/>
            <person name="Popin R."/>
            <person name="Fewer D."/>
            <person name="Sivonen K."/>
        </authorList>
    </citation>
    <scope>NUCLEOTIDE SEQUENCE</scope>
    <source>
        <strain evidence="1">TAU-MAC 1115</strain>
    </source>
</reference>
<comment type="caution">
    <text evidence="1">The sequence shown here is derived from an EMBL/GenBank/DDBJ whole genome shotgun (WGS) entry which is preliminary data.</text>
</comment>
<evidence type="ECO:0000313" key="2">
    <source>
        <dbReference type="Proteomes" id="UP000717364"/>
    </source>
</evidence>
<accession>A0A947DJ06</accession>
<sequence>MEGANYQPCGKRMEAVENSVENVWKILATVENQSPSLAIYDKEITYFKELKVLKALKFKNFS</sequence>
<evidence type="ECO:0000313" key="1">
    <source>
        <dbReference type="EMBL" id="MBT9317509.1"/>
    </source>
</evidence>
<proteinExistence type="predicted"/>
<dbReference type="EMBL" id="JADOES010000049">
    <property type="protein sequence ID" value="MBT9317509.1"/>
    <property type="molecule type" value="Genomic_DNA"/>
</dbReference>
<dbReference type="RefSeq" id="WP_215610573.1">
    <property type="nucleotide sequence ID" value="NZ_JADOES010000049.1"/>
</dbReference>
<dbReference type="AlphaFoldDB" id="A0A947DJ06"/>
<gene>
    <name evidence="1" type="ORF">IXB50_18970</name>
</gene>
<name>A0A947DJ06_9CYAN</name>
<protein>
    <submittedName>
        <fullName evidence="1">Uncharacterized protein</fullName>
    </submittedName>
</protein>
<keyword evidence="2" id="KW-1185">Reference proteome</keyword>
<reference evidence="1" key="2">
    <citation type="journal article" date="2021" name="Mar. Drugs">
        <title>Genome Reduction and Secondary Metabolism of the Marine Sponge-Associated Cyanobacterium Leptothoe.</title>
        <authorList>
            <person name="Konstantinou D."/>
            <person name="Popin R.V."/>
            <person name="Fewer D.P."/>
            <person name="Sivonen K."/>
            <person name="Gkelis S."/>
        </authorList>
    </citation>
    <scope>NUCLEOTIDE SEQUENCE</scope>
    <source>
        <strain evidence="1">TAU-MAC 1115</strain>
    </source>
</reference>
<organism evidence="1 2">
    <name type="scientific">Leptothoe spongobia TAU-MAC 1115</name>
    <dbReference type="NCBI Taxonomy" id="1967444"/>
    <lineage>
        <taxon>Bacteria</taxon>
        <taxon>Bacillati</taxon>
        <taxon>Cyanobacteriota</taxon>
        <taxon>Cyanophyceae</taxon>
        <taxon>Nodosilineales</taxon>
        <taxon>Cymatolegaceae</taxon>
        <taxon>Leptothoe</taxon>
        <taxon>Leptothoe spongobia</taxon>
    </lineage>
</organism>